<comment type="caution">
    <text evidence="2">The sequence shown here is derived from an EMBL/GenBank/DDBJ whole genome shotgun (WGS) entry which is preliminary data.</text>
</comment>
<keyword evidence="4" id="KW-1185">Reference proteome</keyword>
<keyword evidence="1" id="KW-0472">Membrane</keyword>
<feature type="transmembrane region" description="Helical" evidence="1">
    <location>
        <begin position="274"/>
        <end position="300"/>
    </location>
</feature>
<keyword evidence="1" id="KW-1133">Transmembrane helix</keyword>
<gene>
    <name evidence="2" type="ORF">HINF_LOCUS12521</name>
    <name evidence="3" type="ORF">HINF_LOCUS73663</name>
</gene>
<dbReference type="Proteomes" id="UP001642409">
    <property type="component" value="Unassembled WGS sequence"/>
</dbReference>
<dbReference type="AlphaFoldDB" id="A0AA86NU88"/>
<evidence type="ECO:0000256" key="1">
    <source>
        <dbReference type="SAM" id="Phobius"/>
    </source>
</evidence>
<dbReference type="EMBL" id="CAXDID020000608">
    <property type="protein sequence ID" value="CAL6106276.1"/>
    <property type="molecule type" value="Genomic_DNA"/>
</dbReference>
<reference evidence="2" key="1">
    <citation type="submission" date="2023-06" db="EMBL/GenBank/DDBJ databases">
        <authorList>
            <person name="Kurt Z."/>
        </authorList>
    </citation>
    <scope>NUCLEOTIDE SEQUENCE</scope>
</reference>
<organism evidence="2">
    <name type="scientific">Hexamita inflata</name>
    <dbReference type="NCBI Taxonomy" id="28002"/>
    <lineage>
        <taxon>Eukaryota</taxon>
        <taxon>Metamonada</taxon>
        <taxon>Diplomonadida</taxon>
        <taxon>Hexamitidae</taxon>
        <taxon>Hexamitinae</taxon>
        <taxon>Hexamita</taxon>
    </lineage>
</organism>
<name>A0AA86NU88_9EUKA</name>
<sequence>MSSQVETFLVIKTQTKTHSISLSVDLNDTVYHILLIAAQQVSENTQYNIQLDCVEACHILTNTGKNKYQYQVTMSETLKCLQQRQKRCLFCDTDYVYIQFSERSFPYKYKFTKPNSDLLKYKQSIFRDFQQVEEIISSASSSLQQQSQQEDFFHISDDPVKNIENELRLTYPLPLLMPEQLIQKHYNVYLDSINTNFIARVATKPRITPIVQENIKTKDLSYFELIFRVPRPLCFIFLIPIMFYRAFMSIFQYLTSQPYFNKSAVKWHRIQPVFVIRVPIAPTFKSIAFTTLWQVIIFYLTNRFKDRSVKGLKKNYIKSYLIHYLVHVILRGNSILLTPEVISAVYMILDPLGEAGVRYHFIFDEIFRADNHQYNFGGFFRGQRAKDFLLVNREANFGKVFKFGVIGVIIELFKSINPHYVVVK</sequence>
<dbReference type="EMBL" id="CATOUU010000325">
    <property type="protein sequence ID" value="CAI9924876.1"/>
    <property type="molecule type" value="Genomic_DNA"/>
</dbReference>
<protein>
    <submittedName>
        <fullName evidence="2">Uncharacterized protein</fullName>
    </submittedName>
</protein>
<evidence type="ECO:0000313" key="2">
    <source>
        <dbReference type="EMBL" id="CAI9924876.1"/>
    </source>
</evidence>
<keyword evidence="1" id="KW-0812">Transmembrane</keyword>
<reference evidence="3 4" key="2">
    <citation type="submission" date="2024-07" db="EMBL/GenBank/DDBJ databases">
        <authorList>
            <person name="Akdeniz Z."/>
        </authorList>
    </citation>
    <scope>NUCLEOTIDE SEQUENCE [LARGE SCALE GENOMIC DNA]</scope>
</reference>
<accession>A0AA86NU88</accession>
<evidence type="ECO:0000313" key="3">
    <source>
        <dbReference type="EMBL" id="CAL6106276.1"/>
    </source>
</evidence>
<proteinExistence type="predicted"/>
<evidence type="ECO:0000313" key="4">
    <source>
        <dbReference type="Proteomes" id="UP001642409"/>
    </source>
</evidence>
<feature type="transmembrane region" description="Helical" evidence="1">
    <location>
        <begin position="233"/>
        <end position="254"/>
    </location>
</feature>